<dbReference type="InterPro" id="IPR013187">
    <property type="entry name" value="F-box-assoc_dom_typ3"/>
</dbReference>
<dbReference type="AlphaFoldDB" id="A0A8X7VH59"/>
<dbReference type="OrthoDB" id="689211at2759"/>
<proteinExistence type="predicted"/>
<accession>A0A8X7VH59</accession>
<feature type="region of interest" description="Disordered" evidence="1">
    <location>
        <begin position="1"/>
        <end position="25"/>
    </location>
</feature>
<evidence type="ECO:0000313" key="3">
    <source>
        <dbReference type="EMBL" id="KAG2311136.1"/>
    </source>
</evidence>
<comment type="caution">
    <text evidence="3">The sequence shown here is derived from an EMBL/GenBank/DDBJ whole genome shotgun (WGS) entry which is preliminary data.</text>
</comment>
<dbReference type="InterPro" id="IPR017451">
    <property type="entry name" value="F-box-assoc_interact_dom"/>
</dbReference>
<gene>
    <name evidence="3" type="ORF">Bca52824_022693</name>
</gene>
<protein>
    <recommendedName>
        <fullName evidence="2">F-box associated beta-propeller type 3 domain-containing protein</fullName>
    </recommendedName>
</protein>
<evidence type="ECO:0000256" key="1">
    <source>
        <dbReference type="SAM" id="MobiDB-lite"/>
    </source>
</evidence>
<keyword evidence="4" id="KW-1185">Reference proteome</keyword>
<organism evidence="3 4">
    <name type="scientific">Brassica carinata</name>
    <name type="common">Ethiopian mustard</name>
    <name type="synonym">Abyssinian cabbage</name>
    <dbReference type="NCBI Taxonomy" id="52824"/>
    <lineage>
        <taxon>Eukaryota</taxon>
        <taxon>Viridiplantae</taxon>
        <taxon>Streptophyta</taxon>
        <taxon>Embryophyta</taxon>
        <taxon>Tracheophyta</taxon>
        <taxon>Spermatophyta</taxon>
        <taxon>Magnoliopsida</taxon>
        <taxon>eudicotyledons</taxon>
        <taxon>Gunneridae</taxon>
        <taxon>Pentapetalae</taxon>
        <taxon>rosids</taxon>
        <taxon>malvids</taxon>
        <taxon>Brassicales</taxon>
        <taxon>Brassicaceae</taxon>
        <taxon>Brassiceae</taxon>
        <taxon>Brassica</taxon>
    </lineage>
</organism>
<dbReference type="NCBIfam" id="TIGR01640">
    <property type="entry name" value="F_box_assoc_1"/>
    <property type="match status" value="1"/>
</dbReference>
<dbReference type="PANTHER" id="PTHR31111:SF98">
    <property type="entry name" value="F-BOX ASSOCIATED UBIQUITINATION EFFECTOR FAMILY PROTEIN-RELATED"/>
    <property type="match status" value="1"/>
</dbReference>
<name>A0A8X7VH59_BRACI</name>
<feature type="domain" description="F-box associated beta-propeller type 3" evidence="2">
    <location>
        <begin position="56"/>
        <end position="203"/>
    </location>
</feature>
<evidence type="ECO:0000259" key="2">
    <source>
        <dbReference type="Pfam" id="PF08268"/>
    </source>
</evidence>
<dbReference type="EMBL" id="JAAMPC010000005">
    <property type="protein sequence ID" value="KAG2311136.1"/>
    <property type="molecule type" value="Genomic_DNA"/>
</dbReference>
<dbReference type="Proteomes" id="UP000886595">
    <property type="component" value="Unassembled WGS sequence"/>
</dbReference>
<evidence type="ECO:0000313" key="4">
    <source>
        <dbReference type="Proteomes" id="UP000886595"/>
    </source>
</evidence>
<dbReference type="Pfam" id="PF08268">
    <property type="entry name" value="FBA_3"/>
    <property type="match status" value="1"/>
</dbReference>
<reference evidence="3 4" key="1">
    <citation type="submission" date="2020-02" db="EMBL/GenBank/DDBJ databases">
        <authorList>
            <person name="Ma Q."/>
            <person name="Huang Y."/>
            <person name="Song X."/>
            <person name="Pei D."/>
        </authorList>
    </citation>
    <scope>NUCLEOTIDE SEQUENCE [LARGE SCALE GENOMIC DNA]</scope>
    <source>
        <strain evidence="3">Sxm20200214</strain>
        <tissue evidence="3">Leaf</tissue>
    </source>
</reference>
<sequence length="212" mass="24183">MEDSQVPLSPPPRRKQDHDDNSTTDIPYDLILDILSRLQQNPSCDSNPCRSCEPIERFILSAPEHNNKEDDRSVTLRHDMTISHPVYYTMSPPVNGMVCCIFDSSITVCNPTTRQSVKLPDVRPNGGCIHPRLGYDPVKDQYKVLCVIVCNPRNPYQQDIQPEHFVCTVRSSEKQEWRKIENTTVGHYHTVIGGICIDDAIYILRSWTVTDS</sequence>
<dbReference type="PANTHER" id="PTHR31111">
    <property type="entry name" value="BNAA05G37150D PROTEIN-RELATED"/>
    <property type="match status" value="1"/>
</dbReference>